<organism evidence="1 2">
    <name type="scientific">Paraglomus brasilianum</name>
    <dbReference type="NCBI Taxonomy" id="144538"/>
    <lineage>
        <taxon>Eukaryota</taxon>
        <taxon>Fungi</taxon>
        <taxon>Fungi incertae sedis</taxon>
        <taxon>Mucoromycota</taxon>
        <taxon>Glomeromycotina</taxon>
        <taxon>Glomeromycetes</taxon>
        <taxon>Paraglomerales</taxon>
        <taxon>Paraglomeraceae</taxon>
        <taxon>Paraglomus</taxon>
    </lineage>
</organism>
<reference evidence="1" key="1">
    <citation type="submission" date="2021-06" db="EMBL/GenBank/DDBJ databases">
        <authorList>
            <person name="Kallberg Y."/>
            <person name="Tangrot J."/>
            <person name="Rosling A."/>
        </authorList>
    </citation>
    <scope>NUCLEOTIDE SEQUENCE</scope>
    <source>
        <strain evidence="1">BR232B</strain>
    </source>
</reference>
<dbReference type="AlphaFoldDB" id="A0A9N9HK02"/>
<comment type="caution">
    <text evidence="1">The sequence shown here is derived from an EMBL/GenBank/DDBJ whole genome shotgun (WGS) entry which is preliminary data.</text>
</comment>
<dbReference type="OrthoDB" id="2421950at2759"/>
<feature type="non-terminal residue" evidence="1">
    <location>
        <position position="85"/>
    </location>
</feature>
<evidence type="ECO:0000313" key="1">
    <source>
        <dbReference type="EMBL" id="CAG8680395.1"/>
    </source>
</evidence>
<sequence>EVVYYFRHWLTLPEMNSQSANTRIADHYLCIVDLYKPSRYWAYFNVPLQQQLLTMRAILKNFITQSFGVPNVQDEHMKIFYWSSG</sequence>
<proteinExistence type="predicted"/>
<name>A0A9N9HK02_9GLOM</name>
<feature type="non-terminal residue" evidence="1">
    <location>
        <position position="1"/>
    </location>
</feature>
<keyword evidence="2" id="KW-1185">Reference proteome</keyword>
<accession>A0A9N9HK02</accession>
<dbReference type="EMBL" id="CAJVPI010006828">
    <property type="protein sequence ID" value="CAG8680395.1"/>
    <property type="molecule type" value="Genomic_DNA"/>
</dbReference>
<gene>
    <name evidence="1" type="ORF">PBRASI_LOCUS11773</name>
</gene>
<evidence type="ECO:0000313" key="2">
    <source>
        <dbReference type="Proteomes" id="UP000789739"/>
    </source>
</evidence>
<protein>
    <submittedName>
        <fullName evidence="1">2984_t:CDS:1</fullName>
    </submittedName>
</protein>
<dbReference type="Proteomes" id="UP000789739">
    <property type="component" value="Unassembled WGS sequence"/>
</dbReference>